<evidence type="ECO:0000313" key="4">
    <source>
        <dbReference type="Proteomes" id="UP000324800"/>
    </source>
</evidence>
<feature type="compositionally biased region" description="Basic and acidic residues" evidence="1">
    <location>
        <begin position="80"/>
        <end position="92"/>
    </location>
</feature>
<reference evidence="3 4" key="1">
    <citation type="submission" date="2019-03" db="EMBL/GenBank/DDBJ databases">
        <title>Single cell metagenomics reveals metabolic interactions within the superorganism composed of flagellate Streblomastix strix and complex community of Bacteroidetes bacteria on its surface.</title>
        <authorList>
            <person name="Treitli S.C."/>
            <person name="Kolisko M."/>
            <person name="Husnik F."/>
            <person name="Keeling P."/>
            <person name="Hampl V."/>
        </authorList>
    </citation>
    <scope>NUCLEOTIDE SEQUENCE [LARGE SCALE GENOMIC DNA]</scope>
    <source>
        <strain evidence="3">ST1C</strain>
    </source>
</reference>
<evidence type="ECO:0000259" key="2">
    <source>
        <dbReference type="PROSITE" id="PS50021"/>
    </source>
</evidence>
<dbReference type="SUPFAM" id="SSF47576">
    <property type="entry name" value="Calponin-homology domain, CH-domain"/>
    <property type="match status" value="1"/>
</dbReference>
<name>A0A5J4X8A0_9EUKA</name>
<comment type="caution">
    <text evidence="3">The sequence shown here is derived from an EMBL/GenBank/DDBJ whole genome shotgun (WGS) entry which is preliminary data.</text>
</comment>
<feature type="region of interest" description="Disordered" evidence="1">
    <location>
        <begin position="39"/>
        <end position="116"/>
    </location>
</feature>
<organism evidence="3 4">
    <name type="scientific">Streblomastix strix</name>
    <dbReference type="NCBI Taxonomy" id="222440"/>
    <lineage>
        <taxon>Eukaryota</taxon>
        <taxon>Metamonada</taxon>
        <taxon>Preaxostyla</taxon>
        <taxon>Oxymonadida</taxon>
        <taxon>Streblomastigidae</taxon>
        <taxon>Streblomastix</taxon>
    </lineage>
</organism>
<protein>
    <recommendedName>
        <fullName evidence="2">Calponin-homology (CH) domain-containing protein</fullName>
    </recommendedName>
</protein>
<proteinExistence type="predicted"/>
<sequence length="273" mass="31487">MSLYRDLKYYVLPDQVNKEGSVVVKEMINGGWTERMVNERRIDKSEEMPQKEKLLEKDQQQGKQQGNQLDKQQGNQLDKQQGKQQEKQKQQEKGQLNENVKNSLIQNDDLKRKSIGTSDDGIDAVIQQQNSNHYPQSPVQFALRHSKNRKETNEVAKQINPSPQYILGKWLKKIGVKLSSPFTLEEPVLSEFSTGVLLCRIVSLLERKELSGVTKNPTSQGAFIHNIRLALNFLIRKKAIPLEYESAEEEIMKGDKDVIIPLLESIHRSYLYW</sequence>
<dbReference type="Gene3D" id="1.10.418.10">
    <property type="entry name" value="Calponin-like domain"/>
    <property type="match status" value="1"/>
</dbReference>
<accession>A0A5J4X8A0</accession>
<dbReference type="AlphaFoldDB" id="A0A5J4X8A0"/>
<evidence type="ECO:0000313" key="3">
    <source>
        <dbReference type="EMBL" id="KAA6403471.1"/>
    </source>
</evidence>
<gene>
    <name evidence="3" type="ORF">EZS28_001003</name>
</gene>
<feature type="domain" description="Calponin-homology (CH)" evidence="2">
    <location>
        <begin position="161"/>
        <end position="271"/>
    </location>
</feature>
<dbReference type="InterPro" id="IPR036872">
    <property type="entry name" value="CH_dom_sf"/>
</dbReference>
<evidence type="ECO:0000256" key="1">
    <source>
        <dbReference type="SAM" id="MobiDB-lite"/>
    </source>
</evidence>
<dbReference type="PROSITE" id="PS50021">
    <property type="entry name" value="CH"/>
    <property type="match status" value="1"/>
</dbReference>
<dbReference type="InterPro" id="IPR001715">
    <property type="entry name" value="CH_dom"/>
</dbReference>
<dbReference type="EMBL" id="SNRW01000096">
    <property type="protein sequence ID" value="KAA6403471.1"/>
    <property type="molecule type" value="Genomic_DNA"/>
</dbReference>
<feature type="compositionally biased region" description="Low complexity" evidence="1">
    <location>
        <begin position="61"/>
        <end position="79"/>
    </location>
</feature>
<dbReference type="Proteomes" id="UP000324800">
    <property type="component" value="Unassembled WGS sequence"/>
</dbReference>
<feature type="compositionally biased region" description="Basic and acidic residues" evidence="1">
    <location>
        <begin position="39"/>
        <end position="60"/>
    </location>
</feature>
<dbReference type="OrthoDB" id="122837at2759"/>